<dbReference type="PANTHER" id="PTHR31307:SF43">
    <property type="entry name" value="TRIHELIX TRANSCRIPTION FACTOR ASIL2-LIKE"/>
    <property type="match status" value="1"/>
</dbReference>
<feature type="non-terminal residue" evidence="4">
    <location>
        <position position="338"/>
    </location>
</feature>
<dbReference type="InterPro" id="IPR044822">
    <property type="entry name" value="Myb_DNA-bind_4"/>
</dbReference>
<dbReference type="PROSITE" id="PS50090">
    <property type="entry name" value="MYB_LIKE"/>
    <property type="match status" value="1"/>
</dbReference>
<feature type="domain" description="Myb-like" evidence="2">
    <location>
        <begin position="26"/>
        <end position="86"/>
    </location>
</feature>
<accession>A0A141FQK1</accession>
<dbReference type="Gene3D" id="1.10.10.60">
    <property type="entry name" value="Homeodomain-like"/>
    <property type="match status" value="1"/>
</dbReference>
<dbReference type="InterPro" id="IPR006578">
    <property type="entry name" value="MADF-dom"/>
</dbReference>
<sequence>MSGNGIIISGNGGDTKPPRKFPPLCWSQEEALVLIQAYRDRWHALRRGCLRTADWDAVAEELGRICPGVTPMKTSAQCRHKMEKLRQRYRVEKQREMSFGGGQFVSNWFYFEAMEALERNDEIDVVGSGSGYSGLNPGRGIRFKPNAASVGLPLSNSNVRVPNNYVTQVEDNDNEEDNDEEFEDGYYETPINKKSYAPRYRELEHLGARPRKVVKTGSNVNSGYGYWNGNEEERGSGYVERNGRSLVGYSESEKRGVKRSNEDDESGDRDGDPLGKLVSSIKVLADGFVKMEKMKMDMVREIETMRMEAEMKRNEMLLESQRQMVAAFVKGLAENPKK</sequence>
<evidence type="ECO:0000259" key="2">
    <source>
        <dbReference type="PROSITE" id="PS50090"/>
    </source>
</evidence>
<dbReference type="AlphaFoldDB" id="A0A141FQK1"/>
<evidence type="ECO:0000256" key="1">
    <source>
        <dbReference type="SAM" id="MobiDB-lite"/>
    </source>
</evidence>
<name>A0A141FQK1_CHRMO</name>
<protein>
    <submittedName>
        <fullName evidence="4">Trihelix protein</fullName>
    </submittedName>
</protein>
<dbReference type="PROSITE" id="PS51029">
    <property type="entry name" value="MADF"/>
    <property type="match status" value="1"/>
</dbReference>
<gene>
    <name evidence="4" type="primary">TH3</name>
</gene>
<dbReference type="InterPro" id="IPR044823">
    <property type="entry name" value="ASIL1/2-like"/>
</dbReference>
<proteinExistence type="evidence at transcript level"/>
<dbReference type="InterPro" id="IPR001005">
    <property type="entry name" value="SANT/Myb"/>
</dbReference>
<feature type="domain" description="MADF" evidence="3">
    <location>
        <begin position="14"/>
        <end position="122"/>
    </location>
</feature>
<evidence type="ECO:0000313" key="4">
    <source>
        <dbReference type="EMBL" id="ALF46658.1"/>
    </source>
</evidence>
<dbReference type="SMART" id="SM00595">
    <property type="entry name" value="MADF"/>
    <property type="match status" value="1"/>
</dbReference>
<dbReference type="Pfam" id="PF13837">
    <property type="entry name" value="Myb_DNA-bind_4"/>
    <property type="match status" value="1"/>
</dbReference>
<reference evidence="4" key="1">
    <citation type="journal article" date="2016" name="Int. J. Mol. Sci.">
        <title>Transcriptome-Wide Identification and Expression Profiling Analysis of Chrysanthemum Trihelix Transcription Factors.</title>
        <authorList>
            <person name="Song A."/>
            <person name="Wu D."/>
            <person name="Fan Q."/>
            <person name="Tian C."/>
            <person name="Chen S."/>
            <person name="Guan Z."/>
            <person name="Xin J."/>
            <person name="Zhao K."/>
            <person name="Chen F."/>
        </authorList>
    </citation>
    <scope>NUCLEOTIDE SEQUENCE</scope>
</reference>
<dbReference type="PANTHER" id="PTHR31307">
    <property type="entry name" value="TRIHELIX TRANSCRIPTION FACTOR ASIL2"/>
    <property type="match status" value="1"/>
</dbReference>
<feature type="region of interest" description="Disordered" evidence="1">
    <location>
        <begin position="228"/>
        <end position="275"/>
    </location>
</feature>
<dbReference type="EMBL" id="KT253113">
    <property type="protein sequence ID" value="ALF46658.1"/>
    <property type="molecule type" value="mRNA"/>
</dbReference>
<evidence type="ECO:0000259" key="3">
    <source>
        <dbReference type="PROSITE" id="PS51029"/>
    </source>
</evidence>
<organism evidence="4">
    <name type="scientific">Chrysanthemum morifolium</name>
    <name type="common">Florist's daisy</name>
    <name type="synonym">Dendranthema grandiflorum</name>
    <dbReference type="NCBI Taxonomy" id="41568"/>
    <lineage>
        <taxon>Eukaryota</taxon>
        <taxon>Viridiplantae</taxon>
        <taxon>Streptophyta</taxon>
        <taxon>Embryophyta</taxon>
        <taxon>Tracheophyta</taxon>
        <taxon>Spermatophyta</taxon>
        <taxon>Magnoliopsida</taxon>
        <taxon>eudicotyledons</taxon>
        <taxon>Gunneridae</taxon>
        <taxon>Pentapetalae</taxon>
        <taxon>asterids</taxon>
        <taxon>campanulids</taxon>
        <taxon>Asterales</taxon>
        <taxon>Asteraceae</taxon>
        <taxon>Asteroideae</taxon>
        <taxon>Anthemideae</taxon>
        <taxon>Artemisiinae</taxon>
        <taxon>Chrysanthemum</taxon>
    </lineage>
</organism>
<feature type="compositionally biased region" description="Basic and acidic residues" evidence="1">
    <location>
        <begin position="251"/>
        <end position="261"/>
    </location>
</feature>